<dbReference type="KEGG" id="hte:Hydth_0653"/>
<dbReference type="Proteomes" id="UP000002574">
    <property type="component" value="Chromosome"/>
</dbReference>
<dbReference type="PANTHER" id="PTHR41786:SF1">
    <property type="entry name" value="6-HYDROXYMETHYLPTERIN DIPHOSPHOKINASE MPTE-LIKE DOMAIN-CONTAINING PROTEIN"/>
    <property type="match status" value="1"/>
</dbReference>
<dbReference type="AlphaFoldDB" id="D3DH14"/>
<dbReference type="InterPro" id="IPR045376">
    <property type="entry name" value="Maf_N"/>
</dbReference>
<dbReference type="EMBL" id="AP011112">
    <property type="protein sequence ID" value="BAI69116.1"/>
    <property type="molecule type" value="Genomic_DNA"/>
</dbReference>
<protein>
    <recommendedName>
        <fullName evidence="5">DUF115 domain-containing protein</fullName>
    </recommendedName>
</protein>
<dbReference type="Gene3D" id="3.90.1480.10">
    <property type="entry name" value="Alpha-2,3-sialyltransferase"/>
    <property type="match status" value="1"/>
</dbReference>
<dbReference type="InterPro" id="IPR002826">
    <property type="entry name" value="MptE-like"/>
</dbReference>
<name>D3DH14_HYDTT</name>
<proteinExistence type="predicted"/>
<dbReference type="eggNOG" id="COG2604">
    <property type="taxonomic scope" value="Bacteria"/>
</dbReference>
<accession>D3DH14</accession>
<evidence type="ECO:0000313" key="4">
    <source>
        <dbReference type="Proteomes" id="UP000002574"/>
    </source>
</evidence>
<dbReference type="RefSeq" id="WP_012963298.1">
    <property type="nucleotide sequence ID" value="NC_013799.1"/>
</dbReference>
<feature type="domain" description="Glycosyltransferase Maf N-terminal" evidence="2">
    <location>
        <begin position="17"/>
        <end position="248"/>
    </location>
</feature>
<dbReference type="KEGG" id="hth:HTH_0655"/>
<feature type="domain" description="6-hydroxymethylpterin diphosphokinase MptE-like" evidence="1">
    <location>
        <begin position="266"/>
        <end position="430"/>
    </location>
</feature>
<dbReference type="Pfam" id="PF20157">
    <property type="entry name" value="Maf_flag10_N"/>
    <property type="match status" value="1"/>
</dbReference>
<dbReference type="Pfam" id="PF01973">
    <property type="entry name" value="MptE-like"/>
    <property type="match status" value="1"/>
</dbReference>
<evidence type="ECO:0000259" key="2">
    <source>
        <dbReference type="Pfam" id="PF20157"/>
    </source>
</evidence>
<dbReference type="OrthoDB" id="12184at2"/>
<organism evidence="3 4">
    <name type="scientific">Hydrogenobacter thermophilus (strain DSM 6534 / IAM 12695 / TK-6)</name>
    <dbReference type="NCBI Taxonomy" id="608538"/>
    <lineage>
        <taxon>Bacteria</taxon>
        <taxon>Pseudomonadati</taxon>
        <taxon>Aquificota</taxon>
        <taxon>Aquificia</taxon>
        <taxon>Aquificales</taxon>
        <taxon>Aquificaceae</taxon>
        <taxon>Hydrogenobacter</taxon>
    </lineage>
</organism>
<dbReference type="PATRIC" id="fig|608538.5.peg.659"/>
<reference evidence="3 4" key="1">
    <citation type="journal article" date="2010" name="J. Bacteriol.">
        <title>Complete genome sequence of the thermophilic, obligately chemolithoautotrophic hydrogen-oxidizing bacterium Hydrogenobacter thermophilus TK-6.</title>
        <authorList>
            <person name="Arai H."/>
            <person name="Kanbe H."/>
            <person name="Ishii M."/>
            <person name="Igarashi Y."/>
        </authorList>
    </citation>
    <scope>NUCLEOTIDE SEQUENCE [LARGE SCALE GENOMIC DNA]</scope>
    <source>
        <strain evidence="4">DSM 6534 / IAM 12695 / TK-6 [Tokyo]</strain>
    </source>
</reference>
<sequence length="650" mass="74948">MIDKQVLINLMRKRKDRNLQAIQRYAPHLMDLVNRKGKIPCGIYIGDNGQIDLMMEGRRVYNMDPRLVAQMQFENFKKQRENLFVIPSVSSGRGHIDDIYKEKMVELFGQKPDPEKLKKVVEGELKEGQKLGALLSVGLGFGYHLELLTKAYDIRYLLVVEKDPEVFKTSLYTADWEFILRHYSENARVFLLFVGDDPAELSKHMVYALGNALNTPMLYFTPIFIHLFGPFYEQVGRHFSERINELVMGWGFVQDELWSLEYTLENIKRELPLYQGKKKVPSDSTAFVIGAGPSLEYAIDFIKKNQDRAVIFSCGSSIGTLYEEGIKPDFHVEIERTKFTYDALLLSASRDYLKELTIIFNNPMYPQVSELFKESLMFVKPNDTGGSLFPTDYPPVGYSNPTVVNAGLSLALHMGFRRVYLFGADMGYKDPRRHHARGNVALKKGTEFYKEVEAQEHELDGNFGGKVYTNSMLLWARSMIQDLLKLYKDAEVFNTSDGAKIEGTIPARIEEIVLSQFKKSEAIKLIKQDFSRKYAREDYIRHRLEDFLEDMQEFEALVGRLFSANLPARGELVDSLNFLYGWLYSQSKTGMLFKILRGGFMQVEHLYLFLSHQEDKHQEECQSIIKSYLLEALEKTRALIEPFLVSKTLT</sequence>
<evidence type="ECO:0000313" key="3">
    <source>
        <dbReference type="EMBL" id="BAI69116.1"/>
    </source>
</evidence>
<gene>
    <name evidence="3" type="ordered locus">HTH_0655</name>
</gene>
<evidence type="ECO:0008006" key="5">
    <source>
        <dbReference type="Google" id="ProtNLM"/>
    </source>
</evidence>
<evidence type="ECO:0000259" key="1">
    <source>
        <dbReference type="Pfam" id="PF01973"/>
    </source>
</evidence>
<keyword evidence="4" id="KW-1185">Reference proteome</keyword>
<dbReference type="PANTHER" id="PTHR41786">
    <property type="entry name" value="MOTILITY ACCESSORY FACTOR MAF"/>
    <property type="match status" value="1"/>
</dbReference>
<dbReference type="STRING" id="608538.HTH_0655"/>